<reference evidence="1" key="1">
    <citation type="submission" date="2022-10" db="EMBL/GenBank/DDBJ databases">
        <title>Genome sequence of Actinomyces israelii ATCC 10048.</title>
        <authorList>
            <person name="Watt R.M."/>
            <person name="Tong W.M."/>
        </authorList>
    </citation>
    <scope>NUCLEOTIDE SEQUENCE</scope>
    <source>
        <strain evidence="1">ATCC 10048</strain>
    </source>
</reference>
<dbReference type="Proteomes" id="UP001072034">
    <property type="component" value="Unassembled WGS sequence"/>
</dbReference>
<keyword evidence="2" id="KW-1185">Reference proteome</keyword>
<evidence type="ECO:0000313" key="1">
    <source>
        <dbReference type="EMBL" id="MCZ0859575.1"/>
    </source>
</evidence>
<dbReference type="EMBL" id="JAPTMY010000067">
    <property type="protein sequence ID" value="MCZ0859575.1"/>
    <property type="molecule type" value="Genomic_DNA"/>
</dbReference>
<gene>
    <name evidence="1" type="ORF">OHJ16_16210</name>
</gene>
<evidence type="ECO:0000313" key="2">
    <source>
        <dbReference type="Proteomes" id="UP001072034"/>
    </source>
</evidence>
<dbReference type="RefSeq" id="WP_268918751.1">
    <property type="nucleotide sequence ID" value="NZ_CP124548.1"/>
</dbReference>
<sequence length="128" mass="14981">MINIEHSLQMAWNSSDDWSHILASIMGWTMSLTMNTETDWEPDEGWLTINRNGKWVGYLNADIPLLIRTDQLSCTYWPHPLQVIVLRTPDRPEMRCDMDVLIQCFKTEFNPFFDSSSFSATELWYATV</sequence>
<name>A0ABT4IEJ4_9ACTO</name>
<protein>
    <submittedName>
        <fullName evidence="1">Uncharacterized protein</fullName>
    </submittedName>
</protein>
<comment type="caution">
    <text evidence="1">The sequence shown here is derived from an EMBL/GenBank/DDBJ whole genome shotgun (WGS) entry which is preliminary data.</text>
</comment>
<proteinExistence type="predicted"/>
<organism evidence="1 2">
    <name type="scientific">Actinomyces israelii</name>
    <dbReference type="NCBI Taxonomy" id="1659"/>
    <lineage>
        <taxon>Bacteria</taxon>
        <taxon>Bacillati</taxon>
        <taxon>Actinomycetota</taxon>
        <taxon>Actinomycetes</taxon>
        <taxon>Actinomycetales</taxon>
        <taxon>Actinomycetaceae</taxon>
        <taxon>Actinomyces</taxon>
    </lineage>
</organism>
<accession>A0ABT4IEJ4</accession>